<dbReference type="InterPro" id="IPR001093">
    <property type="entry name" value="IMP_DH_GMPRt"/>
</dbReference>
<comment type="caution">
    <text evidence="3">The sequence shown here is derived from an EMBL/GenBank/DDBJ whole genome shotgun (WGS) entry which is preliminary data.</text>
</comment>
<dbReference type="PANTHER" id="PTHR11911">
    <property type="entry name" value="INOSINE-5-MONOPHOSPHATE DEHYDROGENASE RELATED"/>
    <property type="match status" value="1"/>
</dbReference>
<protein>
    <recommendedName>
        <fullName evidence="2">IMP dehydrogenase/GMP reductase domain-containing protein</fullName>
    </recommendedName>
</protein>
<dbReference type="GO" id="GO:0006183">
    <property type="term" value="P:GTP biosynthetic process"/>
    <property type="evidence" value="ECO:0007669"/>
    <property type="project" value="TreeGrafter"/>
</dbReference>
<dbReference type="Gene3D" id="3.20.20.70">
    <property type="entry name" value="Aldolase class I"/>
    <property type="match status" value="1"/>
</dbReference>
<evidence type="ECO:0000259" key="2">
    <source>
        <dbReference type="Pfam" id="PF00478"/>
    </source>
</evidence>
<dbReference type="InterPro" id="IPR005990">
    <property type="entry name" value="IMP_DH"/>
</dbReference>
<feature type="domain" description="IMP dehydrogenase/GMP reductase" evidence="2">
    <location>
        <begin position="5"/>
        <end position="349"/>
    </location>
</feature>
<organism evidence="3">
    <name type="scientific">marine sediment metagenome</name>
    <dbReference type="NCBI Taxonomy" id="412755"/>
    <lineage>
        <taxon>unclassified sequences</taxon>
        <taxon>metagenomes</taxon>
        <taxon>ecological metagenomes</taxon>
    </lineage>
</organism>
<name>A0A0F9E408_9ZZZZ</name>
<evidence type="ECO:0000313" key="3">
    <source>
        <dbReference type="EMBL" id="KKL60891.1"/>
    </source>
</evidence>
<comment type="similarity">
    <text evidence="1">Belongs to the IMPDH/GMPR family.</text>
</comment>
<dbReference type="AlphaFoldDB" id="A0A0F9E408"/>
<accession>A0A0F9E408</accession>
<dbReference type="SMART" id="SM01240">
    <property type="entry name" value="IMPDH"/>
    <property type="match status" value="1"/>
</dbReference>
<proteinExistence type="inferred from homology"/>
<reference evidence="3" key="1">
    <citation type="journal article" date="2015" name="Nature">
        <title>Complex archaea that bridge the gap between prokaryotes and eukaryotes.</title>
        <authorList>
            <person name="Spang A."/>
            <person name="Saw J.H."/>
            <person name="Jorgensen S.L."/>
            <person name="Zaremba-Niedzwiedzka K."/>
            <person name="Martijn J."/>
            <person name="Lind A.E."/>
            <person name="van Eijk R."/>
            <person name="Schleper C."/>
            <person name="Guy L."/>
            <person name="Ettema T.J."/>
        </authorList>
    </citation>
    <scope>NUCLEOTIDE SEQUENCE</scope>
</reference>
<dbReference type="InterPro" id="IPR013785">
    <property type="entry name" value="Aldolase_TIM"/>
</dbReference>
<dbReference type="Pfam" id="PF00478">
    <property type="entry name" value="IMPDH"/>
    <property type="match status" value="1"/>
</dbReference>
<sequence length="352" mass="37755">MKEELCFDDILLLPRYSELGSRTTPDISTMIGGIVKLKLPLMSAAMDSITGERMLIAMDKAGGVGILSRYINMEHDTEVHKQVLKIKGARSAGASNVGCAIGIKDNPTETAARLLAAGCNIICIDVAHADHSKVYEATRQIARLRDKHEFVLMVGNVCTGIAATRLVEAGANCIKVGIGPGAACTTRIVTGFGRPQLFAIQECVDTVKHLESACTTSIRMISYLNGHRNISIIADGGLKTSGDIIKSLWGGASACMMGYMLAGTNCTPDIEGQRVYRGMSSRSASGRSDIAPEGVEFPVAYKGTTEEKLREYQQGIKSGLAMAGAMNIEELRECECVKVSPLCILENHPRLK</sequence>
<dbReference type="CDD" id="cd00381">
    <property type="entry name" value="IMPDH"/>
    <property type="match status" value="1"/>
</dbReference>
<dbReference type="GO" id="GO:0003938">
    <property type="term" value="F:IMP dehydrogenase activity"/>
    <property type="evidence" value="ECO:0007669"/>
    <property type="project" value="InterPro"/>
</dbReference>
<dbReference type="EMBL" id="LAZR01028996">
    <property type="protein sequence ID" value="KKL60891.1"/>
    <property type="molecule type" value="Genomic_DNA"/>
</dbReference>
<gene>
    <name evidence="3" type="ORF">LCGC14_2200810</name>
</gene>
<evidence type="ECO:0000256" key="1">
    <source>
        <dbReference type="ARBA" id="ARBA00005502"/>
    </source>
</evidence>
<dbReference type="SUPFAM" id="SSF51412">
    <property type="entry name" value="Inosine monophosphate dehydrogenase (IMPDH)"/>
    <property type="match status" value="1"/>
</dbReference>
<dbReference type="PANTHER" id="PTHR11911:SF111">
    <property type="entry name" value="INOSINE-5'-MONOPHOSPHATE DEHYDROGENASE"/>
    <property type="match status" value="1"/>
</dbReference>